<dbReference type="AlphaFoldDB" id="A0A0G1C3S7"/>
<dbReference type="GO" id="GO:0016857">
    <property type="term" value="F:racemase and epimerase activity, acting on carbohydrates and derivatives"/>
    <property type="evidence" value="ECO:0007669"/>
    <property type="project" value="InterPro"/>
</dbReference>
<dbReference type="EMBL" id="LCEY01000024">
    <property type="protein sequence ID" value="KKS80217.1"/>
    <property type="molecule type" value="Genomic_DNA"/>
</dbReference>
<dbReference type="InterPro" id="IPR011060">
    <property type="entry name" value="RibuloseP-bd_barrel"/>
</dbReference>
<dbReference type="InterPro" id="IPR000056">
    <property type="entry name" value="Ribul_P_3_epim-like"/>
</dbReference>
<protein>
    <submittedName>
        <fullName evidence="3">Ribulose-phosphate 3-epimerase</fullName>
    </submittedName>
</protein>
<dbReference type="PANTHER" id="PTHR11749">
    <property type="entry name" value="RIBULOSE-5-PHOSPHATE-3-EPIMERASE"/>
    <property type="match status" value="1"/>
</dbReference>
<dbReference type="PROSITE" id="PS01085">
    <property type="entry name" value="RIBUL_P_3_EPIMER_1"/>
    <property type="match status" value="1"/>
</dbReference>
<reference evidence="3 4" key="1">
    <citation type="journal article" date="2015" name="Nature">
        <title>rRNA introns, odd ribosomes, and small enigmatic genomes across a large radiation of phyla.</title>
        <authorList>
            <person name="Brown C.T."/>
            <person name="Hug L.A."/>
            <person name="Thomas B.C."/>
            <person name="Sharon I."/>
            <person name="Castelle C.J."/>
            <person name="Singh A."/>
            <person name="Wilkins M.J."/>
            <person name="Williams K.H."/>
            <person name="Banfield J.F."/>
        </authorList>
    </citation>
    <scope>NUCLEOTIDE SEQUENCE [LARGE SCALE GENOMIC DNA]</scope>
</reference>
<gene>
    <name evidence="3" type="ORF">UV56_C0024G0002</name>
</gene>
<dbReference type="Gene3D" id="3.20.20.70">
    <property type="entry name" value="Aldolase class I"/>
    <property type="match status" value="1"/>
</dbReference>
<organism evidence="3 4">
    <name type="scientific">Candidatus Woesebacteria bacterium GW2011_GWC1_43_10b</name>
    <dbReference type="NCBI Taxonomy" id="1618585"/>
    <lineage>
        <taxon>Bacteria</taxon>
        <taxon>Candidatus Woeseibacteriota</taxon>
    </lineage>
</organism>
<dbReference type="InterPro" id="IPR013785">
    <property type="entry name" value="Aldolase_TIM"/>
</dbReference>
<comment type="caution">
    <text evidence="3">The sequence shown here is derived from an EMBL/GenBank/DDBJ whole genome shotgun (WGS) entry which is preliminary data.</text>
</comment>
<dbReference type="GO" id="GO:0005975">
    <property type="term" value="P:carbohydrate metabolic process"/>
    <property type="evidence" value="ECO:0007669"/>
    <property type="project" value="InterPro"/>
</dbReference>
<dbReference type="GO" id="GO:0046872">
    <property type="term" value="F:metal ion binding"/>
    <property type="evidence" value="ECO:0007669"/>
    <property type="project" value="UniProtKB-KW"/>
</dbReference>
<accession>A0A0G1C3S7</accession>
<evidence type="ECO:0000313" key="4">
    <source>
        <dbReference type="Proteomes" id="UP000034611"/>
    </source>
</evidence>
<proteinExistence type="predicted"/>
<keyword evidence="2" id="KW-0413">Isomerase</keyword>
<dbReference type="SUPFAM" id="SSF51366">
    <property type="entry name" value="Ribulose-phoshate binding barrel"/>
    <property type="match status" value="1"/>
</dbReference>
<keyword evidence="1" id="KW-0479">Metal-binding</keyword>
<evidence type="ECO:0000313" key="3">
    <source>
        <dbReference type="EMBL" id="KKS80217.1"/>
    </source>
</evidence>
<evidence type="ECO:0000256" key="1">
    <source>
        <dbReference type="ARBA" id="ARBA00022723"/>
    </source>
</evidence>
<sequence>MVEIIPSILTDSASELAEMIDRVQGLVSRVHIDIMDGQFVDNETIDPAVVGEVGTSLLLDFHLSVKEPASWIKKCVNAGADRIIGHIEEMSSQNDFISKVIEEGVQVGLAVDIETQLARLDEREIGNLDVILLMSYPTGFGGQPFDKRVLEKIKVMDSLRKKEALRFRICADGGIDEKTIGMVAKAGADEVAIGRRFFEGEVEVNVKRYKSRAEKN</sequence>
<dbReference type="Proteomes" id="UP000034611">
    <property type="component" value="Unassembled WGS sequence"/>
</dbReference>
<dbReference type="Pfam" id="PF00834">
    <property type="entry name" value="Ribul_P_3_epim"/>
    <property type="match status" value="1"/>
</dbReference>
<name>A0A0G1C3S7_9BACT</name>
<evidence type="ECO:0000256" key="2">
    <source>
        <dbReference type="ARBA" id="ARBA00023235"/>
    </source>
</evidence>